<feature type="domain" description="Multidrug resistance protein MdtA-like C-terminal permuted SH3" evidence="4">
    <location>
        <begin position="313"/>
        <end position="368"/>
    </location>
</feature>
<dbReference type="Proteomes" id="UP000234845">
    <property type="component" value="Unassembled WGS sequence"/>
</dbReference>
<proteinExistence type="inferred from homology"/>
<dbReference type="Gene3D" id="1.10.287.470">
    <property type="entry name" value="Helix hairpin bin"/>
    <property type="match status" value="1"/>
</dbReference>
<keyword evidence="3" id="KW-0732">Signal</keyword>
<dbReference type="EMBL" id="PKLZ01000003">
    <property type="protein sequence ID" value="PLW83396.1"/>
    <property type="molecule type" value="Genomic_DNA"/>
</dbReference>
<dbReference type="Gene3D" id="2.40.420.20">
    <property type="match status" value="1"/>
</dbReference>
<evidence type="ECO:0000259" key="4">
    <source>
        <dbReference type="Pfam" id="PF25967"/>
    </source>
</evidence>
<evidence type="ECO:0000256" key="3">
    <source>
        <dbReference type="SAM" id="SignalP"/>
    </source>
</evidence>
<sequence length="394" mass="41925">MTKKQLLAPVLTLVAGAAAYMLLHATAPKPEQREGNTRPISVYTATVQEQSLALEVVTQGEVRAATELDLVAQVGGRVTWVSPEFTEGGRVDLDEALLIIEDTDYRLALSEARAQVAGTEVGVQQALADADVARKQLRNDPGASDLALKKPQVAEAKARLQAAQSRLEQARVNVARTRITLPFDGRLLSTRTNIGQYVSPGSILGRAFATDRVEIRLPLSDSQLASLDLPIGFIAAQGEALPVAFSAVVAGREQQWHGHLLRLDAAVDPDSRMLYAMAEVNDPYGKGASVNGMPMAAGLFVEAVIPARKLERALVIPPAALRAGDRVHVVNDKGRLDSRMVTVLHRNSERVVIASGLQQGEQVIVSAIRNAIPGMALLAIPQPGAEVAAAPTAP</sequence>
<evidence type="ECO:0000313" key="5">
    <source>
        <dbReference type="EMBL" id="PLW83396.1"/>
    </source>
</evidence>
<dbReference type="Pfam" id="PF25967">
    <property type="entry name" value="RND-MFP_C"/>
    <property type="match status" value="1"/>
</dbReference>
<evidence type="ECO:0000256" key="1">
    <source>
        <dbReference type="ARBA" id="ARBA00009477"/>
    </source>
</evidence>
<dbReference type="PANTHER" id="PTHR30469">
    <property type="entry name" value="MULTIDRUG RESISTANCE PROTEIN MDTA"/>
    <property type="match status" value="1"/>
</dbReference>
<feature type="coiled-coil region" evidence="2">
    <location>
        <begin position="153"/>
        <end position="180"/>
    </location>
</feature>
<dbReference type="SUPFAM" id="SSF111369">
    <property type="entry name" value="HlyD-like secretion proteins"/>
    <property type="match status" value="1"/>
</dbReference>
<dbReference type="InterPro" id="IPR058627">
    <property type="entry name" value="MdtA-like_C"/>
</dbReference>
<keyword evidence="6" id="KW-1185">Reference proteome</keyword>
<name>A0A2N5Y4R6_9GAMM</name>
<accession>A0A2N5Y4R6</accession>
<reference evidence="6" key="1">
    <citation type="submission" date="2017-11" db="EMBL/GenBank/DDBJ databases">
        <title>The draft genome sequence of Chromatocurvus sp. F02.</title>
        <authorList>
            <person name="Du Z.-J."/>
            <person name="Chang Y.-Q."/>
        </authorList>
    </citation>
    <scope>NUCLEOTIDE SEQUENCE [LARGE SCALE GENOMIC DNA]</scope>
    <source>
        <strain evidence="6">F02</strain>
    </source>
</reference>
<protein>
    <submittedName>
        <fullName evidence="5">Efflux RND transporter periplasmic adaptor subunit</fullName>
    </submittedName>
</protein>
<gene>
    <name evidence="5" type="ORF">CWI75_06250</name>
</gene>
<dbReference type="AlphaFoldDB" id="A0A2N5Y4R6"/>
<dbReference type="OrthoDB" id="5730196at2"/>
<organism evidence="5 6">
    <name type="scientific">Kineobactrum sediminis</name>
    <dbReference type="NCBI Taxonomy" id="1905677"/>
    <lineage>
        <taxon>Bacteria</taxon>
        <taxon>Pseudomonadati</taxon>
        <taxon>Pseudomonadota</taxon>
        <taxon>Gammaproteobacteria</taxon>
        <taxon>Cellvibrionales</taxon>
        <taxon>Halieaceae</taxon>
        <taxon>Kineobactrum</taxon>
    </lineage>
</organism>
<dbReference type="Gene3D" id="2.40.30.170">
    <property type="match status" value="1"/>
</dbReference>
<dbReference type="NCBIfam" id="TIGR01730">
    <property type="entry name" value="RND_mfp"/>
    <property type="match status" value="1"/>
</dbReference>
<dbReference type="Gene3D" id="2.40.50.100">
    <property type="match status" value="1"/>
</dbReference>
<evidence type="ECO:0000256" key="2">
    <source>
        <dbReference type="SAM" id="Coils"/>
    </source>
</evidence>
<feature type="signal peptide" evidence="3">
    <location>
        <begin position="1"/>
        <end position="19"/>
    </location>
</feature>
<dbReference type="GO" id="GO:0015562">
    <property type="term" value="F:efflux transmembrane transporter activity"/>
    <property type="evidence" value="ECO:0007669"/>
    <property type="project" value="TreeGrafter"/>
</dbReference>
<dbReference type="InterPro" id="IPR006143">
    <property type="entry name" value="RND_pump_MFP"/>
</dbReference>
<dbReference type="PANTHER" id="PTHR30469:SF12">
    <property type="entry name" value="MULTIDRUG RESISTANCE PROTEIN MDTA"/>
    <property type="match status" value="1"/>
</dbReference>
<comment type="caution">
    <text evidence="5">The sequence shown here is derived from an EMBL/GenBank/DDBJ whole genome shotgun (WGS) entry which is preliminary data.</text>
</comment>
<dbReference type="GO" id="GO:1990281">
    <property type="term" value="C:efflux pump complex"/>
    <property type="evidence" value="ECO:0007669"/>
    <property type="project" value="TreeGrafter"/>
</dbReference>
<comment type="similarity">
    <text evidence="1">Belongs to the membrane fusion protein (MFP) (TC 8.A.1) family.</text>
</comment>
<feature type="chain" id="PRO_5014963486" evidence="3">
    <location>
        <begin position="20"/>
        <end position="394"/>
    </location>
</feature>
<keyword evidence="2" id="KW-0175">Coiled coil</keyword>
<evidence type="ECO:0000313" key="6">
    <source>
        <dbReference type="Proteomes" id="UP000234845"/>
    </source>
</evidence>